<evidence type="ECO:0000313" key="10">
    <source>
        <dbReference type="Proteomes" id="UP000823603"/>
    </source>
</evidence>
<evidence type="ECO:0000256" key="3">
    <source>
        <dbReference type="ARBA" id="ARBA00022553"/>
    </source>
</evidence>
<evidence type="ECO:0000256" key="4">
    <source>
        <dbReference type="ARBA" id="ARBA00022679"/>
    </source>
</evidence>
<evidence type="ECO:0000313" key="9">
    <source>
        <dbReference type="EMBL" id="MBO8471450.1"/>
    </source>
</evidence>
<keyword evidence="5 9" id="KW-0418">Kinase</keyword>
<dbReference type="Pfam" id="PF02518">
    <property type="entry name" value="HATPase_c"/>
    <property type="match status" value="1"/>
</dbReference>
<keyword evidence="6" id="KW-0902">Two-component regulatory system</keyword>
<dbReference type="GO" id="GO:0004721">
    <property type="term" value="F:phosphoprotein phosphatase activity"/>
    <property type="evidence" value="ECO:0007669"/>
    <property type="project" value="TreeGrafter"/>
</dbReference>
<evidence type="ECO:0000256" key="5">
    <source>
        <dbReference type="ARBA" id="ARBA00022777"/>
    </source>
</evidence>
<dbReference type="Pfam" id="PF00512">
    <property type="entry name" value="HisKA"/>
    <property type="match status" value="1"/>
</dbReference>
<feature type="transmembrane region" description="Helical" evidence="7">
    <location>
        <begin position="155"/>
        <end position="175"/>
    </location>
</feature>
<dbReference type="InterPro" id="IPR004358">
    <property type="entry name" value="Sig_transdc_His_kin-like_C"/>
</dbReference>
<dbReference type="GO" id="GO:0000155">
    <property type="term" value="F:phosphorelay sensor kinase activity"/>
    <property type="evidence" value="ECO:0007669"/>
    <property type="project" value="InterPro"/>
</dbReference>
<dbReference type="InterPro" id="IPR050351">
    <property type="entry name" value="BphY/WalK/GraS-like"/>
</dbReference>
<keyword evidence="7" id="KW-0472">Membrane</keyword>
<dbReference type="EC" id="2.7.13.3" evidence="2"/>
<dbReference type="Gene3D" id="1.10.287.130">
    <property type="match status" value="1"/>
</dbReference>
<dbReference type="CDD" id="cd00075">
    <property type="entry name" value="HATPase"/>
    <property type="match status" value="1"/>
</dbReference>
<evidence type="ECO:0000256" key="6">
    <source>
        <dbReference type="ARBA" id="ARBA00023012"/>
    </source>
</evidence>
<evidence type="ECO:0000256" key="2">
    <source>
        <dbReference type="ARBA" id="ARBA00012438"/>
    </source>
</evidence>
<comment type="catalytic activity">
    <reaction evidence="1">
        <text>ATP + protein L-histidine = ADP + protein N-phospho-L-histidine.</text>
        <dbReference type="EC" id="2.7.13.3"/>
    </reaction>
</comment>
<dbReference type="SUPFAM" id="SSF55874">
    <property type="entry name" value="ATPase domain of HSP90 chaperone/DNA topoisomerase II/histidine kinase"/>
    <property type="match status" value="1"/>
</dbReference>
<dbReference type="InterPro" id="IPR036097">
    <property type="entry name" value="HisK_dim/P_sf"/>
</dbReference>
<evidence type="ECO:0000256" key="7">
    <source>
        <dbReference type="SAM" id="Phobius"/>
    </source>
</evidence>
<reference evidence="9" key="2">
    <citation type="journal article" date="2021" name="PeerJ">
        <title>Extensive microbial diversity within the chicken gut microbiome revealed by metagenomics and culture.</title>
        <authorList>
            <person name="Gilroy R."/>
            <person name="Ravi A."/>
            <person name="Getino M."/>
            <person name="Pursley I."/>
            <person name="Horton D.L."/>
            <person name="Alikhan N.F."/>
            <person name="Baker D."/>
            <person name="Gharbi K."/>
            <person name="Hall N."/>
            <person name="Watson M."/>
            <person name="Adriaenssens E.M."/>
            <person name="Foster-Nyarko E."/>
            <person name="Jarju S."/>
            <person name="Secka A."/>
            <person name="Antonio M."/>
            <person name="Oren A."/>
            <person name="Chaudhuri R.R."/>
            <person name="La Ragione R."/>
            <person name="Hildebrand F."/>
            <person name="Pallen M.J."/>
        </authorList>
    </citation>
    <scope>NUCLEOTIDE SEQUENCE</scope>
    <source>
        <strain evidence="9">B2-22910</strain>
    </source>
</reference>
<dbReference type="FunFam" id="3.30.565.10:FF:000006">
    <property type="entry name" value="Sensor histidine kinase WalK"/>
    <property type="match status" value="1"/>
</dbReference>
<comment type="caution">
    <text evidence="9">The sequence shown here is derived from an EMBL/GenBank/DDBJ whole genome shotgun (WGS) entry which is preliminary data.</text>
</comment>
<dbReference type="AlphaFoldDB" id="A0A9D9IG08"/>
<feature type="domain" description="Histidine kinase" evidence="8">
    <location>
        <begin position="355"/>
        <end position="572"/>
    </location>
</feature>
<dbReference type="SUPFAM" id="SSF47384">
    <property type="entry name" value="Homodimeric domain of signal transducing histidine kinase"/>
    <property type="match status" value="1"/>
</dbReference>
<dbReference type="PANTHER" id="PTHR45453:SF1">
    <property type="entry name" value="PHOSPHATE REGULON SENSOR PROTEIN PHOR"/>
    <property type="match status" value="1"/>
</dbReference>
<dbReference type="GO" id="GO:0016036">
    <property type="term" value="P:cellular response to phosphate starvation"/>
    <property type="evidence" value="ECO:0007669"/>
    <property type="project" value="TreeGrafter"/>
</dbReference>
<protein>
    <recommendedName>
        <fullName evidence="2">histidine kinase</fullName>
        <ecNumber evidence="2">2.7.13.3</ecNumber>
    </recommendedName>
</protein>
<sequence>MVKKRTTYKKQLLTYFAGVFIIFAALLVIFQLRTERRYKAEILQSRLSGYADIIAQTTDYAGIAGMLPRELRVSVIDKSGKVLFDSDADIDSLDNHYLRPEVQQSIERSEGFTIRKSDTTGMPYFYFAKSYGGYIIRVAMPYEHGVKRFFQPDTLFLILVFSLFIVALFSLIFLADHFGQGISKLRYFAEEASRGNVDNMDLSFPDSELGEIGEKMLDSYKMLKRSNDMIALEKERLLLHIHYYDGGIAIFTPDREKQYANPRFIQYVNTLLDRPTPDLNDIWKSSVFAPLLEFLERNTPVKNDSAPVFNFKHSKGGHNYGIQMLIYPDNGFEITVNDISEAEKSKVMKQQMTNNIAHELRTPVSSVRGYLETLITCPGIPEDRKNMFIDRAYVQTLRLSDLIRDIALITKIEEAPEQLQKEPVDLHNVVEEIFEEFRTSLDAKRINTENALEKGLVVQGNASLLYAIFRNLVENSVKYAGDGITIHVECYAKSEGFCHFTYYDTGHGVKEEHLSRIFERFYRVSEGRTRDDGGSGLGLSIVRNAVAFHGGEIRAVNRKEGGLEFIFSLRER</sequence>
<feature type="transmembrane region" description="Helical" evidence="7">
    <location>
        <begin position="12"/>
        <end position="30"/>
    </location>
</feature>
<dbReference type="InterPro" id="IPR005467">
    <property type="entry name" value="His_kinase_dom"/>
</dbReference>
<keyword evidence="3" id="KW-0597">Phosphoprotein</keyword>
<gene>
    <name evidence="9" type="ORF">IAB82_06605</name>
</gene>
<dbReference type="InterPro" id="IPR003661">
    <property type="entry name" value="HisK_dim/P_dom"/>
</dbReference>
<keyword evidence="4" id="KW-0808">Transferase</keyword>
<dbReference type="InterPro" id="IPR036890">
    <property type="entry name" value="HATPase_C_sf"/>
</dbReference>
<dbReference type="GO" id="GO:0005886">
    <property type="term" value="C:plasma membrane"/>
    <property type="evidence" value="ECO:0007669"/>
    <property type="project" value="TreeGrafter"/>
</dbReference>
<proteinExistence type="predicted"/>
<name>A0A9D9IG08_9BACT</name>
<organism evidence="9 10">
    <name type="scientific">Candidatus Cryptobacteroides faecavium</name>
    <dbReference type="NCBI Taxonomy" id="2840762"/>
    <lineage>
        <taxon>Bacteria</taxon>
        <taxon>Pseudomonadati</taxon>
        <taxon>Bacteroidota</taxon>
        <taxon>Bacteroidia</taxon>
        <taxon>Bacteroidales</taxon>
        <taxon>Candidatus Cryptobacteroides</taxon>
    </lineage>
</organism>
<dbReference type="PANTHER" id="PTHR45453">
    <property type="entry name" value="PHOSPHATE REGULON SENSOR PROTEIN PHOR"/>
    <property type="match status" value="1"/>
</dbReference>
<dbReference type="SMART" id="SM00388">
    <property type="entry name" value="HisKA"/>
    <property type="match status" value="1"/>
</dbReference>
<dbReference type="CDD" id="cd00082">
    <property type="entry name" value="HisKA"/>
    <property type="match status" value="1"/>
</dbReference>
<dbReference type="EMBL" id="JADIMB010000096">
    <property type="protein sequence ID" value="MBO8471450.1"/>
    <property type="molecule type" value="Genomic_DNA"/>
</dbReference>
<evidence type="ECO:0000256" key="1">
    <source>
        <dbReference type="ARBA" id="ARBA00000085"/>
    </source>
</evidence>
<reference evidence="9" key="1">
    <citation type="submission" date="2020-10" db="EMBL/GenBank/DDBJ databases">
        <authorList>
            <person name="Gilroy R."/>
        </authorList>
    </citation>
    <scope>NUCLEOTIDE SEQUENCE</scope>
    <source>
        <strain evidence="9">B2-22910</strain>
    </source>
</reference>
<dbReference type="PRINTS" id="PR00344">
    <property type="entry name" value="BCTRLSENSOR"/>
</dbReference>
<keyword evidence="7" id="KW-0812">Transmembrane</keyword>
<keyword evidence="7" id="KW-1133">Transmembrane helix</keyword>
<dbReference type="Proteomes" id="UP000823603">
    <property type="component" value="Unassembled WGS sequence"/>
</dbReference>
<accession>A0A9D9IG08</accession>
<dbReference type="InterPro" id="IPR003594">
    <property type="entry name" value="HATPase_dom"/>
</dbReference>
<dbReference type="Gene3D" id="3.30.565.10">
    <property type="entry name" value="Histidine kinase-like ATPase, C-terminal domain"/>
    <property type="match status" value="1"/>
</dbReference>
<dbReference type="SMART" id="SM00387">
    <property type="entry name" value="HATPase_c"/>
    <property type="match status" value="1"/>
</dbReference>
<dbReference type="PROSITE" id="PS50109">
    <property type="entry name" value="HIS_KIN"/>
    <property type="match status" value="1"/>
</dbReference>
<evidence type="ECO:0000259" key="8">
    <source>
        <dbReference type="PROSITE" id="PS50109"/>
    </source>
</evidence>